<accession>A0AAV6XNE9</accession>
<dbReference type="Gene3D" id="3.30.530.20">
    <property type="match status" value="1"/>
</dbReference>
<feature type="domain" description="Bet v I/Major latex protein" evidence="1">
    <location>
        <begin position="110"/>
        <end position="193"/>
    </location>
</feature>
<dbReference type="InterPro" id="IPR023393">
    <property type="entry name" value="START-like_dom_sf"/>
</dbReference>
<dbReference type="AlphaFoldDB" id="A0AAV6XNE9"/>
<dbReference type="EMBL" id="WHWC01000004">
    <property type="protein sequence ID" value="KAG8384024.1"/>
    <property type="molecule type" value="Genomic_DNA"/>
</dbReference>
<evidence type="ECO:0000313" key="2">
    <source>
        <dbReference type="EMBL" id="KAG8384024.1"/>
    </source>
</evidence>
<proteinExistence type="predicted"/>
<keyword evidence="3" id="KW-1185">Reference proteome</keyword>
<evidence type="ECO:0000313" key="3">
    <source>
        <dbReference type="Proteomes" id="UP000826271"/>
    </source>
</evidence>
<evidence type="ECO:0000259" key="1">
    <source>
        <dbReference type="Pfam" id="PF00407"/>
    </source>
</evidence>
<dbReference type="Pfam" id="PF14223">
    <property type="entry name" value="Retrotran_gag_2"/>
    <property type="match status" value="1"/>
</dbReference>
<dbReference type="PANTHER" id="PTHR47481">
    <property type="match status" value="1"/>
</dbReference>
<reference evidence="2" key="1">
    <citation type="submission" date="2019-10" db="EMBL/GenBank/DDBJ databases">
        <authorList>
            <person name="Zhang R."/>
            <person name="Pan Y."/>
            <person name="Wang J."/>
            <person name="Ma R."/>
            <person name="Yu S."/>
        </authorList>
    </citation>
    <scope>NUCLEOTIDE SEQUENCE</scope>
    <source>
        <strain evidence="2">LA-IB0</strain>
        <tissue evidence="2">Leaf</tissue>
    </source>
</reference>
<dbReference type="GO" id="GO:0006952">
    <property type="term" value="P:defense response"/>
    <property type="evidence" value="ECO:0007669"/>
    <property type="project" value="InterPro"/>
</dbReference>
<comment type="caution">
    <text evidence="2">The sequence shown here is derived from an EMBL/GenBank/DDBJ whole genome shotgun (WGS) entry which is preliminary data.</text>
</comment>
<dbReference type="Pfam" id="PF00407">
    <property type="entry name" value="Bet_v_1"/>
    <property type="match status" value="1"/>
</dbReference>
<dbReference type="InterPro" id="IPR000916">
    <property type="entry name" value="Bet_v_I/MLP"/>
</dbReference>
<organism evidence="2 3">
    <name type="scientific">Buddleja alternifolia</name>
    <dbReference type="NCBI Taxonomy" id="168488"/>
    <lineage>
        <taxon>Eukaryota</taxon>
        <taxon>Viridiplantae</taxon>
        <taxon>Streptophyta</taxon>
        <taxon>Embryophyta</taxon>
        <taxon>Tracheophyta</taxon>
        <taxon>Spermatophyta</taxon>
        <taxon>Magnoliopsida</taxon>
        <taxon>eudicotyledons</taxon>
        <taxon>Gunneridae</taxon>
        <taxon>Pentapetalae</taxon>
        <taxon>asterids</taxon>
        <taxon>lamiids</taxon>
        <taxon>Lamiales</taxon>
        <taxon>Scrophulariaceae</taxon>
        <taxon>Buddlejeae</taxon>
        <taxon>Buddleja</taxon>
    </lineage>
</organism>
<dbReference type="PANTHER" id="PTHR47481:SF40">
    <property type="entry name" value="RETROTRANSPOSON GAG DOMAIN-CONTAINING PROTEIN"/>
    <property type="match status" value="1"/>
</dbReference>
<protein>
    <recommendedName>
        <fullName evidence="1">Bet v I/Major latex protein domain-containing protein</fullName>
    </recommendedName>
</protein>
<sequence length="195" mass="22471">MKGNLSISDFCHNMKRFADNFKDVDSLINDQELVLQILNNLPDSYNSIIDVITNQCPFPKFDQARNMILLHEARDTHKTTPSPDSSVFLFSQNQRNSRSDNGCGRGRGGDGKEQTCKTVLQDIDEEKKQIVYKFNERDLLKLYKNYLATFHVETRGGVDFITWTIDYEPLNPDSPHVDVELLIEWTKQVEAHIFG</sequence>
<name>A0AAV6XNE9_9LAMI</name>
<dbReference type="SUPFAM" id="SSF55961">
    <property type="entry name" value="Bet v1-like"/>
    <property type="match status" value="1"/>
</dbReference>
<dbReference type="Proteomes" id="UP000826271">
    <property type="component" value="Unassembled WGS sequence"/>
</dbReference>
<gene>
    <name evidence="2" type="ORF">BUALT_Bualt04G0075100</name>
</gene>